<keyword evidence="3" id="KW-0967">Endosome</keyword>
<dbReference type="InterPro" id="IPR048869">
    <property type="entry name" value="OCRL-1_2_ASH"/>
</dbReference>
<dbReference type="Proteomes" id="UP000265618">
    <property type="component" value="Unassembled WGS sequence"/>
</dbReference>
<accession>A0A9K3CNW6</accession>
<dbReference type="InterPro" id="IPR008936">
    <property type="entry name" value="Rho_GTPase_activation_prot"/>
</dbReference>
<reference evidence="6 7" key="1">
    <citation type="journal article" date="2018" name="PLoS ONE">
        <title>The draft genome of Kipferlia bialata reveals reductive genome evolution in fornicate parasites.</title>
        <authorList>
            <person name="Tanifuji G."/>
            <person name="Takabayashi S."/>
            <person name="Kume K."/>
            <person name="Takagi M."/>
            <person name="Nakayama T."/>
            <person name="Kamikawa R."/>
            <person name="Inagaki Y."/>
            <person name="Hashimoto T."/>
        </authorList>
    </citation>
    <scope>NUCLEOTIDE SEQUENCE [LARGE SCALE GENOMIC DNA]</scope>
    <source>
        <strain evidence="6">NY0173</strain>
    </source>
</reference>
<evidence type="ECO:0000256" key="3">
    <source>
        <dbReference type="ARBA" id="ARBA00022753"/>
    </source>
</evidence>
<dbReference type="Gene3D" id="3.60.10.10">
    <property type="entry name" value="Endonuclease/exonuclease/phosphatase"/>
    <property type="match status" value="1"/>
</dbReference>
<dbReference type="InterPro" id="IPR000198">
    <property type="entry name" value="RhoGAP_dom"/>
</dbReference>
<evidence type="ECO:0000256" key="2">
    <source>
        <dbReference type="ARBA" id="ARBA00004580"/>
    </source>
</evidence>
<dbReference type="PROSITE" id="PS50238">
    <property type="entry name" value="RHOGAP"/>
    <property type="match status" value="1"/>
</dbReference>
<keyword evidence="7" id="KW-1185">Reference proteome</keyword>
<evidence type="ECO:0000259" key="5">
    <source>
        <dbReference type="PROSITE" id="PS50238"/>
    </source>
</evidence>
<dbReference type="EMBL" id="BDIP01000037">
    <property type="protein sequence ID" value="GIQ79655.1"/>
    <property type="molecule type" value="Genomic_DNA"/>
</dbReference>
<dbReference type="PANTHER" id="PTHR11200">
    <property type="entry name" value="INOSITOL 5-PHOSPHATASE"/>
    <property type="match status" value="1"/>
</dbReference>
<dbReference type="GO" id="GO:0031901">
    <property type="term" value="C:early endosome membrane"/>
    <property type="evidence" value="ECO:0007669"/>
    <property type="project" value="UniProtKB-SubCell"/>
</dbReference>
<keyword evidence="4" id="KW-0968">Cytoplasmic vesicle</keyword>
<evidence type="ECO:0000313" key="7">
    <source>
        <dbReference type="Proteomes" id="UP000265618"/>
    </source>
</evidence>
<dbReference type="InterPro" id="IPR000300">
    <property type="entry name" value="IPPc"/>
</dbReference>
<dbReference type="GO" id="GO:0004439">
    <property type="term" value="F:phosphatidylinositol-4,5-bisphosphate 5-phosphatase activity"/>
    <property type="evidence" value="ECO:0007669"/>
    <property type="project" value="TreeGrafter"/>
</dbReference>
<comment type="caution">
    <text evidence="6">The sequence shown here is derived from an EMBL/GenBank/DDBJ whole genome shotgun (WGS) entry which is preliminary data.</text>
</comment>
<dbReference type="Pfam" id="PF22669">
    <property type="entry name" value="Exo_endo_phos2"/>
    <property type="match status" value="1"/>
</dbReference>
<feature type="domain" description="Rho-GAP" evidence="5">
    <location>
        <begin position="618"/>
        <end position="823"/>
    </location>
</feature>
<dbReference type="Gene3D" id="1.10.555.10">
    <property type="entry name" value="Rho GTPase activation protein"/>
    <property type="match status" value="1"/>
</dbReference>
<dbReference type="AlphaFoldDB" id="A0A9K3CNW6"/>
<dbReference type="OrthoDB" id="7862313at2759"/>
<evidence type="ECO:0000256" key="4">
    <source>
        <dbReference type="ARBA" id="ARBA00023329"/>
    </source>
</evidence>
<dbReference type="SUPFAM" id="SSF48350">
    <property type="entry name" value="GTPase activation domain, GAP"/>
    <property type="match status" value="1"/>
</dbReference>
<proteinExistence type="predicted"/>
<dbReference type="GO" id="GO:0030670">
    <property type="term" value="C:phagocytic vesicle membrane"/>
    <property type="evidence" value="ECO:0007669"/>
    <property type="project" value="UniProtKB-SubCell"/>
</dbReference>
<dbReference type="GO" id="GO:0007165">
    <property type="term" value="P:signal transduction"/>
    <property type="evidence" value="ECO:0007669"/>
    <property type="project" value="InterPro"/>
</dbReference>
<comment type="subcellular location">
    <subcellularLocation>
        <location evidence="2">Cytoplasmic vesicle</location>
        <location evidence="2">Phagosome membrane</location>
    </subcellularLocation>
    <subcellularLocation>
        <location evidence="1">Early endosome membrane</location>
    </subcellularLocation>
</comment>
<dbReference type="InterPro" id="IPR036691">
    <property type="entry name" value="Endo/exonu/phosph_ase_sf"/>
</dbReference>
<dbReference type="Gene3D" id="2.60.40.10">
    <property type="entry name" value="Immunoglobulins"/>
    <property type="match status" value="1"/>
</dbReference>
<evidence type="ECO:0000313" key="6">
    <source>
        <dbReference type="EMBL" id="GIQ79655.1"/>
    </source>
</evidence>
<gene>
    <name evidence="6" type="ORF">KIPB_000327</name>
</gene>
<dbReference type="Pfam" id="PF21310">
    <property type="entry name" value="OCRL-like_ASH"/>
    <property type="match status" value="1"/>
</dbReference>
<dbReference type="SMART" id="SM00128">
    <property type="entry name" value="IPPc"/>
    <property type="match status" value="1"/>
</dbReference>
<dbReference type="GO" id="GO:0046856">
    <property type="term" value="P:phosphatidylinositol dephosphorylation"/>
    <property type="evidence" value="ECO:0007669"/>
    <property type="project" value="InterPro"/>
</dbReference>
<dbReference type="InterPro" id="IPR046985">
    <property type="entry name" value="IP5"/>
</dbReference>
<sequence length="823" mass="90183">MESDYADRLSVEDHYLWYQMMEREPEYVDWMPMPVMVASWNVNNKKPPATGLRPWLVDPLPEGHFPELYVVGLQEVDLSAAGVMLGDTNKAGPWRLGIDKALTDVAEGVSYTRLADRQLAGIYLSVYVRCDVRDLVRGVMVRSIGTGLMGVMGNKGAVTVSLIFRHSRMVFVNSHLAARTSNVARRNKDYADIVSRVMFPSPRTHIVSGRVIPTAHTPSPGPVDSRPTHYEGDGLSIVEEGEGEGERERETVNSGTPNLSLYHTCQTWESLFMGHDYCVWLGDLNYRITPVFTYEETVEMATSNKLAELLEHDQLLIEHAAKRVFHSFVEPPISFRPTYKFTPGTNTYAPPLEDKVRPPAWCDRILVRVLQDPEPFVSYLEGQATPPPVSPCSAAIGQYHSLESPSLAISDHMPVFCTMTLAVKSVDKARRESVKEHVQRELDRVANDMIPKVEVSPTDHSLDFGLIGFGGSVTRSLTLTNVGKVAVAFGFKPLLGASAVCPPWVSIECPSRVLAMGKSAEIKITMQGTPRAAQILNQGHSMDCLLLLSVTSLASSNGPDKYISLSGSWKTSVFGAHLERVVRLETPILEAGPLPPECVDAPALKVCVADSASPVPPLKMEAFPASPIRTVPAELWRLIDLLEAAACGEYDRIYEVAGNESDDALIRECLDTGSPLPSVWQIGRARGTSSTTRVKRDLEREGVAKGETGSMEVSIDSVAGCVLQLLSSLPVPVVPSYSAAMLARTHSQAMSVVSSMPASNVNVLVYVLSHVERLLQSSRANHWSREGLCALFGGCLMRPPAGSPRLVDREAQFLMLLMPSQRV</sequence>
<evidence type="ECO:0000256" key="1">
    <source>
        <dbReference type="ARBA" id="ARBA00004146"/>
    </source>
</evidence>
<dbReference type="SUPFAM" id="SSF56219">
    <property type="entry name" value="DNase I-like"/>
    <property type="match status" value="1"/>
</dbReference>
<dbReference type="Pfam" id="PF00620">
    <property type="entry name" value="RhoGAP"/>
    <property type="match status" value="1"/>
</dbReference>
<dbReference type="PANTHER" id="PTHR11200:SF300">
    <property type="entry name" value="TYPE II INOSITOL 1,4,5-TRISPHOSPHATE 5-PHOSPHATASE"/>
    <property type="match status" value="1"/>
</dbReference>
<protein>
    <recommendedName>
        <fullName evidence="5">Rho-GAP domain-containing protein</fullName>
    </recommendedName>
</protein>
<dbReference type="SMART" id="SM00324">
    <property type="entry name" value="RhoGAP"/>
    <property type="match status" value="1"/>
</dbReference>
<organism evidence="6 7">
    <name type="scientific">Kipferlia bialata</name>
    <dbReference type="NCBI Taxonomy" id="797122"/>
    <lineage>
        <taxon>Eukaryota</taxon>
        <taxon>Metamonada</taxon>
        <taxon>Carpediemonas-like organisms</taxon>
        <taxon>Kipferlia</taxon>
    </lineage>
</organism>
<name>A0A9K3CNW6_9EUKA</name>
<dbReference type="InterPro" id="IPR013783">
    <property type="entry name" value="Ig-like_fold"/>
</dbReference>